<organism evidence="2 3">
    <name type="scientific">[Roseibacterium] beibuensis</name>
    <dbReference type="NCBI Taxonomy" id="1193142"/>
    <lineage>
        <taxon>Bacteria</taxon>
        <taxon>Pseudomonadati</taxon>
        <taxon>Pseudomonadota</taxon>
        <taxon>Alphaproteobacteria</taxon>
        <taxon>Rhodobacterales</taxon>
        <taxon>Roseobacteraceae</taxon>
        <taxon>Roseicyclus</taxon>
    </lineage>
</organism>
<accession>A0ABP9LGG4</accession>
<dbReference type="Pfam" id="PF04246">
    <property type="entry name" value="RseC_MucC"/>
    <property type="match status" value="1"/>
</dbReference>
<evidence type="ECO:0000256" key="1">
    <source>
        <dbReference type="SAM" id="Phobius"/>
    </source>
</evidence>
<evidence type="ECO:0008006" key="4">
    <source>
        <dbReference type="Google" id="ProtNLM"/>
    </source>
</evidence>
<evidence type="ECO:0000313" key="3">
    <source>
        <dbReference type="Proteomes" id="UP001499910"/>
    </source>
</evidence>
<dbReference type="EMBL" id="BAABHW010000004">
    <property type="protein sequence ID" value="GAA5077339.1"/>
    <property type="molecule type" value="Genomic_DNA"/>
</dbReference>
<dbReference type="RefSeq" id="WP_259549700.1">
    <property type="nucleotide sequence ID" value="NZ_BAABHW010000004.1"/>
</dbReference>
<keyword evidence="1" id="KW-0812">Transmembrane</keyword>
<dbReference type="InterPro" id="IPR007359">
    <property type="entry name" value="SigmaE_reg_RseC_MucC"/>
</dbReference>
<feature type="transmembrane region" description="Helical" evidence="1">
    <location>
        <begin position="101"/>
        <end position="130"/>
    </location>
</feature>
<dbReference type="PANTHER" id="PTHR35867">
    <property type="entry name" value="PROTEIN RSEC"/>
    <property type="match status" value="1"/>
</dbReference>
<keyword evidence="1" id="KW-0472">Membrane</keyword>
<evidence type="ECO:0000313" key="2">
    <source>
        <dbReference type="EMBL" id="GAA5077339.1"/>
    </source>
</evidence>
<sequence>MSATQDLEDRRVLRRTLRVASVEGGVIEVEIDRASGCAACAARAGCATGALAELAASAPLRLALPSGARVQPGDEVVVAIPAGGFLGAVSAAYLVPPLVLVLAVGLFTALGLPDLAVAGLSLPVFALSLWPVRRVERRGRVLADLSIVDILPKATGQGA</sequence>
<dbReference type="PANTHER" id="PTHR35867:SF1">
    <property type="entry name" value="PROTEIN RSEC"/>
    <property type="match status" value="1"/>
</dbReference>
<reference evidence="3" key="1">
    <citation type="journal article" date="2019" name="Int. J. Syst. Evol. Microbiol.">
        <title>The Global Catalogue of Microorganisms (GCM) 10K type strain sequencing project: providing services to taxonomists for standard genome sequencing and annotation.</title>
        <authorList>
            <consortium name="The Broad Institute Genomics Platform"/>
            <consortium name="The Broad Institute Genome Sequencing Center for Infectious Disease"/>
            <person name="Wu L."/>
            <person name="Ma J."/>
        </authorList>
    </citation>
    <scope>NUCLEOTIDE SEQUENCE [LARGE SCALE GENOMIC DNA]</scope>
    <source>
        <strain evidence="3">JCM 18015</strain>
    </source>
</reference>
<gene>
    <name evidence="2" type="ORF">GCM10023209_27430</name>
</gene>
<keyword evidence="3" id="KW-1185">Reference proteome</keyword>
<name>A0ABP9LGG4_9RHOB</name>
<dbReference type="Proteomes" id="UP001499910">
    <property type="component" value="Unassembled WGS sequence"/>
</dbReference>
<proteinExistence type="predicted"/>
<keyword evidence="1" id="KW-1133">Transmembrane helix</keyword>
<comment type="caution">
    <text evidence="2">The sequence shown here is derived from an EMBL/GenBank/DDBJ whole genome shotgun (WGS) entry which is preliminary data.</text>
</comment>
<protein>
    <recommendedName>
        <fullName evidence="4">Positive regulator of sigma(E), RseC/MucC</fullName>
    </recommendedName>
</protein>
<feature type="transmembrane region" description="Helical" evidence="1">
    <location>
        <begin position="76"/>
        <end position="95"/>
    </location>
</feature>